<keyword evidence="2" id="KW-1185">Reference proteome</keyword>
<evidence type="ECO:0000256" key="1">
    <source>
        <dbReference type="SAM" id="MobiDB-lite"/>
    </source>
</evidence>
<organism evidence="2 3">
    <name type="scientific">Macrostomum lignano</name>
    <dbReference type="NCBI Taxonomy" id="282301"/>
    <lineage>
        <taxon>Eukaryota</taxon>
        <taxon>Metazoa</taxon>
        <taxon>Spiralia</taxon>
        <taxon>Lophotrochozoa</taxon>
        <taxon>Platyhelminthes</taxon>
        <taxon>Rhabditophora</taxon>
        <taxon>Macrostomorpha</taxon>
        <taxon>Macrostomida</taxon>
        <taxon>Macrostomidae</taxon>
        <taxon>Macrostomum</taxon>
    </lineage>
</organism>
<evidence type="ECO:0000313" key="2">
    <source>
        <dbReference type="Proteomes" id="UP000095280"/>
    </source>
</evidence>
<accession>A0A1I8F5E2</accession>
<feature type="compositionally biased region" description="Basic and acidic residues" evidence="1">
    <location>
        <begin position="157"/>
        <end position="167"/>
    </location>
</feature>
<feature type="region of interest" description="Disordered" evidence="1">
    <location>
        <begin position="125"/>
        <end position="167"/>
    </location>
</feature>
<dbReference type="Proteomes" id="UP000095280">
    <property type="component" value="Unplaced"/>
</dbReference>
<dbReference type="AlphaFoldDB" id="A0A1I8F5E2"/>
<dbReference type="WBParaSite" id="maker-unitig_21174-snap-gene-0.1-mRNA-1">
    <property type="protein sequence ID" value="maker-unitig_21174-snap-gene-0.1-mRNA-1"/>
    <property type="gene ID" value="maker-unitig_21174-snap-gene-0.1"/>
</dbReference>
<sequence length="167" mass="17833">RNLCRPRSDTAQHPQHRLSYISASSLQRIAASLRFGISAGVMFSTLAGGRRYPGSIAHRHKNVTFGKVAVGVAKGTAMIVIGGASLHDRCLAWAATAIVAYGSPARSIMAAGKLVRKIRRTSPTPLGMSCWGPPGTTRMPQPPQLLTDSPPRGHSHLVGELRDDAEF</sequence>
<protein>
    <submittedName>
        <fullName evidence="3">UPF0126 domain-containing protein</fullName>
    </submittedName>
</protein>
<evidence type="ECO:0000313" key="3">
    <source>
        <dbReference type="WBParaSite" id="maker-unitig_21174-snap-gene-0.1-mRNA-1"/>
    </source>
</evidence>
<reference evidence="3" key="1">
    <citation type="submission" date="2016-11" db="UniProtKB">
        <authorList>
            <consortium name="WormBaseParasite"/>
        </authorList>
    </citation>
    <scope>IDENTIFICATION</scope>
</reference>
<proteinExistence type="predicted"/>
<name>A0A1I8F5E2_9PLAT</name>